<evidence type="ECO:0000313" key="3">
    <source>
        <dbReference type="Proteomes" id="UP001630127"/>
    </source>
</evidence>
<name>A0ABD2ZZM0_9GENT</name>
<feature type="region of interest" description="Disordered" evidence="1">
    <location>
        <begin position="103"/>
        <end position="127"/>
    </location>
</feature>
<dbReference type="AlphaFoldDB" id="A0ABD2ZZM0"/>
<proteinExistence type="predicted"/>
<evidence type="ECO:0000313" key="2">
    <source>
        <dbReference type="EMBL" id="KAL3524924.1"/>
    </source>
</evidence>
<evidence type="ECO:0000256" key="1">
    <source>
        <dbReference type="SAM" id="MobiDB-lite"/>
    </source>
</evidence>
<dbReference type="EMBL" id="JBJUIK010000006">
    <property type="protein sequence ID" value="KAL3524924.1"/>
    <property type="molecule type" value="Genomic_DNA"/>
</dbReference>
<dbReference type="Proteomes" id="UP001630127">
    <property type="component" value="Unassembled WGS sequence"/>
</dbReference>
<gene>
    <name evidence="2" type="ORF">ACH5RR_013296</name>
</gene>
<organism evidence="2 3">
    <name type="scientific">Cinchona calisaya</name>
    <dbReference type="NCBI Taxonomy" id="153742"/>
    <lineage>
        <taxon>Eukaryota</taxon>
        <taxon>Viridiplantae</taxon>
        <taxon>Streptophyta</taxon>
        <taxon>Embryophyta</taxon>
        <taxon>Tracheophyta</taxon>
        <taxon>Spermatophyta</taxon>
        <taxon>Magnoliopsida</taxon>
        <taxon>eudicotyledons</taxon>
        <taxon>Gunneridae</taxon>
        <taxon>Pentapetalae</taxon>
        <taxon>asterids</taxon>
        <taxon>lamiids</taxon>
        <taxon>Gentianales</taxon>
        <taxon>Rubiaceae</taxon>
        <taxon>Cinchonoideae</taxon>
        <taxon>Cinchoneae</taxon>
        <taxon>Cinchona</taxon>
    </lineage>
</organism>
<protein>
    <submittedName>
        <fullName evidence="2">Uncharacterized protein</fullName>
    </submittedName>
</protein>
<accession>A0ABD2ZZM0</accession>
<keyword evidence="3" id="KW-1185">Reference proteome</keyword>
<comment type="caution">
    <text evidence="2">The sequence shown here is derived from an EMBL/GenBank/DDBJ whole genome shotgun (WGS) entry which is preliminary data.</text>
</comment>
<sequence>MASTSGEGSNNGNTLAGEAPFNLGAVMLAEDIPKKVIRKGNNSISKIALELVSSSYEEGEEQLVLRKRKTPISSSQGKKIIMVLEMDFLMKAPKSLVTEEVQSPVDLIESPKGQSQDEDTEISGFFK</sequence>
<reference evidence="2 3" key="1">
    <citation type="submission" date="2024-11" db="EMBL/GenBank/DDBJ databases">
        <title>A near-complete genome assembly of Cinchona calisaya.</title>
        <authorList>
            <person name="Lian D.C."/>
            <person name="Zhao X.W."/>
            <person name="Wei L."/>
        </authorList>
    </citation>
    <scope>NUCLEOTIDE SEQUENCE [LARGE SCALE GENOMIC DNA]</scope>
    <source>
        <tissue evidence="2">Nenye</tissue>
    </source>
</reference>